<dbReference type="Pfam" id="PF07404">
    <property type="entry name" value="TEBP_beta"/>
    <property type="match status" value="1"/>
</dbReference>
<dbReference type="AlphaFoldDB" id="A0AAD2CWC0"/>
<protein>
    <submittedName>
        <fullName evidence="2">Uncharacterized protein</fullName>
    </submittedName>
</protein>
<sequence length="345" mass="40178">MSGVGNHTHIFKELFAEMLANNGRFNMLPQEKRQAFTAYVYTSVPKFFVSDGNHYVTTYFTKSCVADFKKKYPKIGLTDLHGKFVTITSWSLNLIDVDSENNPLSYLNMEIQLVIKELKPNFTSKMTCNSFLLNIYKDNDMKLDFAIYKHFKSKETAAANFDQELPEFEDLEESKRTTTRHNKWRLEQEKLSPPFEDIYDYDELVKKEIPELSTIHKEEVIEYMKNEYSSQYAGSKNKMESKQRLKEEPPLRLQTPDDIKKAIENIIKFQKKPEEKCVKAVKTTKMEAPAPVQIKSETKPSRKKPMTITKFQEYIGWYEKQSNSGKFSSMSKGSLKKPTPALGRR</sequence>
<dbReference type="Gene3D" id="2.40.200.10">
    <property type="entry name" value="Telomere-binding Protein Beta Subunit, Chain"/>
    <property type="match status" value="1"/>
</dbReference>
<keyword evidence="3" id="KW-1185">Reference proteome</keyword>
<dbReference type="SUPFAM" id="SSF50249">
    <property type="entry name" value="Nucleic acid-binding proteins"/>
    <property type="match status" value="1"/>
</dbReference>
<organism evidence="2 3">
    <name type="scientific">Euplotes crassus</name>
    <dbReference type="NCBI Taxonomy" id="5936"/>
    <lineage>
        <taxon>Eukaryota</taxon>
        <taxon>Sar</taxon>
        <taxon>Alveolata</taxon>
        <taxon>Ciliophora</taxon>
        <taxon>Intramacronucleata</taxon>
        <taxon>Spirotrichea</taxon>
        <taxon>Hypotrichia</taxon>
        <taxon>Euplotida</taxon>
        <taxon>Euplotidae</taxon>
        <taxon>Moneuplotes</taxon>
    </lineage>
</organism>
<dbReference type="GO" id="GO:0042162">
    <property type="term" value="F:telomeric DNA binding"/>
    <property type="evidence" value="ECO:0007669"/>
    <property type="project" value="InterPro"/>
</dbReference>
<dbReference type="InterPro" id="IPR012340">
    <property type="entry name" value="NA-bd_OB-fold"/>
</dbReference>
<dbReference type="GO" id="GO:0000781">
    <property type="term" value="C:chromosome, telomeric region"/>
    <property type="evidence" value="ECO:0007669"/>
    <property type="project" value="InterPro"/>
</dbReference>
<feature type="region of interest" description="Disordered" evidence="1">
    <location>
        <begin position="323"/>
        <end position="345"/>
    </location>
</feature>
<dbReference type="EMBL" id="CAMPGE010014537">
    <property type="protein sequence ID" value="CAI2373205.1"/>
    <property type="molecule type" value="Genomic_DNA"/>
</dbReference>
<comment type="caution">
    <text evidence="2">The sequence shown here is derived from an EMBL/GenBank/DDBJ whole genome shotgun (WGS) entry which is preliminary data.</text>
</comment>
<name>A0AAD2CWC0_EUPCR</name>
<reference evidence="2" key="1">
    <citation type="submission" date="2023-07" db="EMBL/GenBank/DDBJ databases">
        <authorList>
            <consortium name="AG Swart"/>
            <person name="Singh M."/>
            <person name="Singh A."/>
            <person name="Seah K."/>
            <person name="Emmerich C."/>
        </authorList>
    </citation>
    <scope>NUCLEOTIDE SEQUENCE</scope>
    <source>
        <strain evidence="2">DP1</strain>
    </source>
</reference>
<gene>
    <name evidence="2" type="ORF">ECRASSUSDP1_LOCUS14545</name>
</gene>
<dbReference type="Proteomes" id="UP001295684">
    <property type="component" value="Unassembled WGS sequence"/>
</dbReference>
<evidence type="ECO:0000313" key="2">
    <source>
        <dbReference type="EMBL" id="CAI2373205.1"/>
    </source>
</evidence>
<evidence type="ECO:0000313" key="3">
    <source>
        <dbReference type="Proteomes" id="UP001295684"/>
    </source>
</evidence>
<accession>A0AAD2CWC0</accession>
<dbReference type="InterPro" id="IPR023113">
    <property type="entry name" value="TEBP_beta_dom_sf"/>
</dbReference>
<feature type="compositionally biased region" description="Polar residues" evidence="1">
    <location>
        <begin position="323"/>
        <end position="332"/>
    </location>
</feature>
<proteinExistence type="predicted"/>
<evidence type="ECO:0000256" key="1">
    <source>
        <dbReference type="SAM" id="MobiDB-lite"/>
    </source>
</evidence>
<dbReference type="InterPro" id="IPR010874">
    <property type="entry name" value="TEBB"/>
</dbReference>